<dbReference type="InterPro" id="IPR005119">
    <property type="entry name" value="LysR_subst-bd"/>
</dbReference>
<accession>A0A432ZLJ5</accession>
<evidence type="ECO:0000256" key="2">
    <source>
        <dbReference type="ARBA" id="ARBA00023015"/>
    </source>
</evidence>
<dbReference type="AlphaFoldDB" id="A0A432ZLJ5"/>
<dbReference type="SUPFAM" id="SSF46785">
    <property type="entry name" value="Winged helix' DNA-binding domain"/>
    <property type="match status" value="1"/>
</dbReference>
<comment type="similarity">
    <text evidence="1">Belongs to the LysR transcriptional regulatory family.</text>
</comment>
<dbReference type="GO" id="GO:0006351">
    <property type="term" value="P:DNA-templated transcription"/>
    <property type="evidence" value="ECO:0007669"/>
    <property type="project" value="TreeGrafter"/>
</dbReference>
<keyword evidence="4" id="KW-0804">Transcription</keyword>
<keyword evidence="7" id="KW-1185">Reference proteome</keyword>
<dbReference type="InterPro" id="IPR036388">
    <property type="entry name" value="WH-like_DNA-bd_sf"/>
</dbReference>
<dbReference type="RefSeq" id="WP_126842417.1">
    <property type="nucleotide sequence ID" value="NZ_PIQH01000009.1"/>
</dbReference>
<dbReference type="GO" id="GO:0043565">
    <property type="term" value="F:sequence-specific DNA binding"/>
    <property type="evidence" value="ECO:0007669"/>
    <property type="project" value="TreeGrafter"/>
</dbReference>
<evidence type="ECO:0000259" key="5">
    <source>
        <dbReference type="PROSITE" id="PS50931"/>
    </source>
</evidence>
<dbReference type="InterPro" id="IPR058163">
    <property type="entry name" value="LysR-type_TF_proteobact-type"/>
</dbReference>
<gene>
    <name evidence="6" type="ORF">CWI84_09825</name>
</gene>
<dbReference type="Gene3D" id="3.40.190.290">
    <property type="match status" value="1"/>
</dbReference>
<proteinExistence type="inferred from homology"/>
<dbReference type="InterPro" id="IPR000847">
    <property type="entry name" value="LysR_HTH_N"/>
</dbReference>
<evidence type="ECO:0000256" key="4">
    <source>
        <dbReference type="ARBA" id="ARBA00023163"/>
    </source>
</evidence>
<dbReference type="PANTHER" id="PTHR30537:SF31">
    <property type="entry name" value="TRANSCRIPTIONAL REGULATOR, LYSR FAMILY"/>
    <property type="match status" value="1"/>
</dbReference>
<dbReference type="PANTHER" id="PTHR30537">
    <property type="entry name" value="HTH-TYPE TRANSCRIPTIONAL REGULATOR"/>
    <property type="match status" value="1"/>
</dbReference>
<keyword evidence="2" id="KW-0805">Transcription regulation</keyword>
<evidence type="ECO:0000313" key="7">
    <source>
        <dbReference type="Proteomes" id="UP000287996"/>
    </source>
</evidence>
<dbReference type="GO" id="GO:0003700">
    <property type="term" value="F:DNA-binding transcription factor activity"/>
    <property type="evidence" value="ECO:0007669"/>
    <property type="project" value="InterPro"/>
</dbReference>
<dbReference type="OrthoDB" id="9786526at2"/>
<protein>
    <submittedName>
        <fullName evidence="6">LysR family transcriptional regulator</fullName>
    </submittedName>
</protein>
<dbReference type="SUPFAM" id="SSF53850">
    <property type="entry name" value="Periplasmic binding protein-like II"/>
    <property type="match status" value="1"/>
</dbReference>
<dbReference type="FunFam" id="1.10.10.10:FF:000001">
    <property type="entry name" value="LysR family transcriptional regulator"/>
    <property type="match status" value="1"/>
</dbReference>
<feature type="domain" description="HTH lysR-type" evidence="5">
    <location>
        <begin position="2"/>
        <end position="59"/>
    </location>
</feature>
<dbReference type="Proteomes" id="UP000287996">
    <property type="component" value="Unassembled WGS sequence"/>
</dbReference>
<dbReference type="Pfam" id="PF03466">
    <property type="entry name" value="LysR_substrate"/>
    <property type="match status" value="1"/>
</dbReference>
<organism evidence="6 7">
    <name type="scientific">Idiomarina tyrosinivorans</name>
    <dbReference type="NCBI Taxonomy" id="1445662"/>
    <lineage>
        <taxon>Bacteria</taxon>
        <taxon>Pseudomonadati</taxon>
        <taxon>Pseudomonadota</taxon>
        <taxon>Gammaproteobacteria</taxon>
        <taxon>Alteromonadales</taxon>
        <taxon>Idiomarinaceae</taxon>
        <taxon>Idiomarina</taxon>
    </lineage>
</organism>
<dbReference type="PROSITE" id="PS50931">
    <property type="entry name" value="HTH_LYSR"/>
    <property type="match status" value="1"/>
</dbReference>
<comment type="caution">
    <text evidence="6">The sequence shown here is derived from an EMBL/GenBank/DDBJ whole genome shotgun (WGS) entry which is preliminary data.</text>
</comment>
<dbReference type="Pfam" id="PF00126">
    <property type="entry name" value="HTH_1"/>
    <property type="match status" value="1"/>
</dbReference>
<evidence type="ECO:0000256" key="3">
    <source>
        <dbReference type="ARBA" id="ARBA00023125"/>
    </source>
</evidence>
<reference evidence="6 7" key="1">
    <citation type="journal article" date="2011" name="Front. Microbiol.">
        <title>Genomic signatures of strain selection and enhancement in Bacillus atrophaeus var. globigii, a historical biowarfare simulant.</title>
        <authorList>
            <person name="Gibbons H.S."/>
            <person name="Broomall S.M."/>
            <person name="McNew L.A."/>
            <person name="Daligault H."/>
            <person name="Chapman C."/>
            <person name="Bruce D."/>
            <person name="Karavis M."/>
            <person name="Krepps M."/>
            <person name="McGregor P.A."/>
            <person name="Hong C."/>
            <person name="Park K.H."/>
            <person name="Akmal A."/>
            <person name="Feldman A."/>
            <person name="Lin J.S."/>
            <person name="Chang W.E."/>
            <person name="Higgs B.W."/>
            <person name="Demirev P."/>
            <person name="Lindquist J."/>
            <person name="Liem A."/>
            <person name="Fochler E."/>
            <person name="Read T.D."/>
            <person name="Tapia R."/>
            <person name="Johnson S."/>
            <person name="Bishop-Lilly K.A."/>
            <person name="Detter C."/>
            <person name="Han C."/>
            <person name="Sozhamannan S."/>
            <person name="Rosenzweig C.N."/>
            <person name="Skowronski E.W."/>
        </authorList>
    </citation>
    <scope>NUCLEOTIDE SEQUENCE [LARGE SCALE GENOMIC DNA]</scope>
    <source>
        <strain evidence="6 7">CC-PW-9</strain>
    </source>
</reference>
<dbReference type="InterPro" id="IPR036390">
    <property type="entry name" value="WH_DNA-bd_sf"/>
</dbReference>
<sequence>MFDITNLAFFAAVAEHQSFSAAARQLQMPKSTLSRRIAELEEQQGIKLLVRTTRRVSLTDVGKEFLRHCQAVVQAAEAAQQVAQFVREKPRGKVRLSCPHSFSQHLLSAIIPQFLADYPEVSLDMVVTNNPVDLVSDQIDIALRVRDQISDASHIVRPLGKAPLTLYASPKLIAEYGEAKHPSDIVDWPKLSLHYSSGVYQYKLTHHQGQQMTLQYQARLITDDLVMLREAAIAGQGLAALPNYICREALAAKQLVRLLPEWSLPTGQMLLVYPYRRGLLPAVRVLIDYLVEKFPEQAGIAGVHDDLSNDA</sequence>
<name>A0A432ZLJ5_9GAMM</name>
<evidence type="ECO:0000256" key="1">
    <source>
        <dbReference type="ARBA" id="ARBA00009437"/>
    </source>
</evidence>
<keyword evidence="3" id="KW-0238">DNA-binding</keyword>
<evidence type="ECO:0000313" key="6">
    <source>
        <dbReference type="EMBL" id="RUO78846.1"/>
    </source>
</evidence>
<dbReference type="Gene3D" id="1.10.10.10">
    <property type="entry name" value="Winged helix-like DNA-binding domain superfamily/Winged helix DNA-binding domain"/>
    <property type="match status" value="1"/>
</dbReference>
<dbReference type="EMBL" id="PIQH01000009">
    <property type="protein sequence ID" value="RUO78846.1"/>
    <property type="molecule type" value="Genomic_DNA"/>
</dbReference>